<evidence type="ECO:0000313" key="4">
    <source>
        <dbReference type="EMBL" id="CAF3567001.1"/>
    </source>
</evidence>
<dbReference type="SUPFAM" id="SSF53448">
    <property type="entry name" value="Nucleotide-diphospho-sugar transferases"/>
    <property type="match status" value="1"/>
</dbReference>
<keyword evidence="5" id="KW-1185">Reference proteome</keyword>
<dbReference type="GO" id="GO:0000032">
    <property type="term" value="P:cell wall mannoprotein biosynthetic process"/>
    <property type="evidence" value="ECO:0007669"/>
    <property type="project" value="TreeGrafter"/>
</dbReference>
<dbReference type="GO" id="GO:0006487">
    <property type="term" value="P:protein N-linked glycosylation"/>
    <property type="evidence" value="ECO:0007669"/>
    <property type="project" value="TreeGrafter"/>
</dbReference>
<comment type="similarity">
    <text evidence="1">Belongs to the glycosyltransferase 15 family.</text>
</comment>
<evidence type="ECO:0000256" key="1">
    <source>
        <dbReference type="ARBA" id="ARBA00007677"/>
    </source>
</evidence>
<dbReference type="Pfam" id="PF01793">
    <property type="entry name" value="Glyco_transf_15"/>
    <property type="match status" value="1"/>
</dbReference>
<dbReference type="EMBL" id="CAJNOQ010000293">
    <property type="protein sequence ID" value="CAF0783476.1"/>
    <property type="molecule type" value="Genomic_DNA"/>
</dbReference>
<dbReference type="GO" id="GO:0005794">
    <property type="term" value="C:Golgi apparatus"/>
    <property type="evidence" value="ECO:0007669"/>
    <property type="project" value="TreeGrafter"/>
</dbReference>
<organism evidence="3 5">
    <name type="scientific">Didymodactylos carnosus</name>
    <dbReference type="NCBI Taxonomy" id="1234261"/>
    <lineage>
        <taxon>Eukaryota</taxon>
        <taxon>Metazoa</taxon>
        <taxon>Spiralia</taxon>
        <taxon>Gnathifera</taxon>
        <taxon>Rotifera</taxon>
        <taxon>Eurotatoria</taxon>
        <taxon>Bdelloidea</taxon>
        <taxon>Philodinida</taxon>
        <taxon>Philodinidae</taxon>
        <taxon>Didymodactylos</taxon>
    </lineage>
</organism>
<sequence length="351" mass="41839">MINDNIIPKSSFKAVIVTLIRSHNESIHRAINMLHSIELFYPYNYSVIIFHDSNFTLTMKHYLKSCVYLDLKFELINFTSMIINPTVTIDYVRREKLIDHYIRGYSVVHRPLGYRLMCRFWSYDVFYLKSIQKYDYIMRMDDDSYFTESIKNDFFVEIHNQSLDYGFRAIVWDIKLAGSEIPRILTSYRKQCIIDCFPFISHDAIYTNFFITRISFWHQPVVKNFIQKLVNNDTIIMEGLGDGNIHAAVLALASNTKQSKMFYFSYGHNSHLYRPRNKIFHLDEKHQWLKSFDNTCDKLIIIDPITNQLKKIQMKKRSNYQIDNSSIVKNYSLTKTIVFVIFYMLLLWNNV</sequence>
<dbReference type="GO" id="GO:0016020">
    <property type="term" value="C:membrane"/>
    <property type="evidence" value="ECO:0007669"/>
    <property type="project" value="InterPro"/>
</dbReference>
<dbReference type="Proteomes" id="UP000663829">
    <property type="component" value="Unassembled WGS sequence"/>
</dbReference>
<evidence type="ECO:0000256" key="2">
    <source>
        <dbReference type="ARBA" id="ARBA00022679"/>
    </source>
</evidence>
<evidence type="ECO:0000313" key="5">
    <source>
        <dbReference type="Proteomes" id="UP000663829"/>
    </source>
</evidence>
<accession>A0A813RNB6</accession>
<dbReference type="GO" id="GO:0000026">
    <property type="term" value="F:alpha-1,2-mannosyltransferase activity"/>
    <property type="evidence" value="ECO:0007669"/>
    <property type="project" value="TreeGrafter"/>
</dbReference>
<name>A0A813RNB6_9BILA</name>
<dbReference type="Gene3D" id="3.90.550.10">
    <property type="entry name" value="Spore Coat Polysaccharide Biosynthesis Protein SpsA, Chain A"/>
    <property type="match status" value="1"/>
</dbReference>
<gene>
    <name evidence="3" type="ORF">GPM918_LOCUS2600</name>
    <name evidence="4" type="ORF">SRO942_LOCUS2600</name>
</gene>
<dbReference type="InterPro" id="IPR002685">
    <property type="entry name" value="Glyco_trans_15"/>
</dbReference>
<dbReference type="PANTHER" id="PTHR31121">
    <property type="entry name" value="ALPHA-1,2 MANNOSYLTRANSFERASE KTR1"/>
    <property type="match status" value="1"/>
</dbReference>
<reference evidence="3" key="1">
    <citation type="submission" date="2021-02" db="EMBL/GenBank/DDBJ databases">
        <authorList>
            <person name="Nowell W R."/>
        </authorList>
    </citation>
    <scope>NUCLEOTIDE SEQUENCE</scope>
</reference>
<protein>
    <submittedName>
        <fullName evidence="3">Uncharacterized protein</fullName>
    </submittedName>
</protein>
<comment type="caution">
    <text evidence="3">The sequence shown here is derived from an EMBL/GenBank/DDBJ whole genome shotgun (WGS) entry which is preliminary data.</text>
</comment>
<keyword evidence="2" id="KW-0808">Transferase</keyword>
<dbReference type="InterPro" id="IPR029044">
    <property type="entry name" value="Nucleotide-diphossugar_trans"/>
</dbReference>
<dbReference type="Proteomes" id="UP000681722">
    <property type="component" value="Unassembled WGS sequence"/>
</dbReference>
<evidence type="ECO:0000313" key="3">
    <source>
        <dbReference type="EMBL" id="CAF0783476.1"/>
    </source>
</evidence>
<dbReference type="OrthoDB" id="439943at2759"/>
<proteinExistence type="inferred from homology"/>
<dbReference type="PANTHER" id="PTHR31121:SF6">
    <property type="entry name" value="ALPHA-1,2 MANNOSYLTRANSFERASE KTR1"/>
    <property type="match status" value="1"/>
</dbReference>
<dbReference type="AlphaFoldDB" id="A0A813RNB6"/>
<dbReference type="EMBL" id="CAJOBC010000293">
    <property type="protein sequence ID" value="CAF3567001.1"/>
    <property type="molecule type" value="Genomic_DNA"/>
</dbReference>